<dbReference type="PROSITE" id="PS50937">
    <property type="entry name" value="HTH_MERR_2"/>
    <property type="match status" value="1"/>
</dbReference>
<dbReference type="PRINTS" id="PR00040">
    <property type="entry name" value="HTHMERR"/>
</dbReference>
<evidence type="ECO:0000256" key="3">
    <source>
        <dbReference type="ARBA" id="ARBA00023125"/>
    </source>
</evidence>
<gene>
    <name evidence="7" type="ORF">MNBD_GAMMA25-2662</name>
</gene>
<evidence type="ECO:0000313" key="7">
    <source>
        <dbReference type="EMBL" id="VAX07388.1"/>
    </source>
</evidence>
<dbReference type="InterPro" id="IPR009061">
    <property type="entry name" value="DNA-bd_dom_put_sf"/>
</dbReference>
<dbReference type="SUPFAM" id="SSF46955">
    <property type="entry name" value="Putative DNA-binding domain"/>
    <property type="match status" value="1"/>
</dbReference>
<dbReference type="Gene3D" id="1.10.1660.10">
    <property type="match status" value="1"/>
</dbReference>
<feature type="coiled-coil region" evidence="5">
    <location>
        <begin position="81"/>
        <end position="118"/>
    </location>
</feature>
<keyword evidence="1" id="KW-0678">Repressor</keyword>
<keyword evidence="2" id="KW-0805">Transcription regulation</keyword>
<evidence type="ECO:0000256" key="2">
    <source>
        <dbReference type="ARBA" id="ARBA00023015"/>
    </source>
</evidence>
<dbReference type="EMBL" id="UOFY01000015">
    <property type="protein sequence ID" value="VAX07388.1"/>
    <property type="molecule type" value="Genomic_DNA"/>
</dbReference>
<evidence type="ECO:0000256" key="5">
    <source>
        <dbReference type="SAM" id="Coils"/>
    </source>
</evidence>
<keyword evidence="3" id="KW-0238">DNA-binding</keyword>
<dbReference type="InterPro" id="IPR000551">
    <property type="entry name" value="MerR-type_HTH_dom"/>
</dbReference>
<protein>
    <recommendedName>
        <fullName evidence="6">HTH merR-type domain-containing protein</fullName>
    </recommendedName>
</protein>
<organism evidence="7">
    <name type="scientific">hydrothermal vent metagenome</name>
    <dbReference type="NCBI Taxonomy" id="652676"/>
    <lineage>
        <taxon>unclassified sequences</taxon>
        <taxon>metagenomes</taxon>
        <taxon>ecological metagenomes</taxon>
    </lineage>
</organism>
<proteinExistence type="predicted"/>
<reference evidence="7" key="1">
    <citation type="submission" date="2018-06" db="EMBL/GenBank/DDBJ databases">
        <authorList>
            <person name="Zhirakovskaya E."/>
        </authorList>
    </citation>
    <scope>NUCLEOTIDE SEQUENCE</scope>
</reference>
<dbReference type="PROSITE" id="PS00552">
    <property type="entry name" value="HTH_MERR_1"/>
    <property type="match status" value="1"/>
</dbReference>
<keyword evidence="4" id="KW-0804">Transcription</keyword>
<dbReference type="Pfam" id="PF13411">
    <property type="entry name" value="MerR_1"/>
    <property type="match status" value="1"/>
</dbReference>
<evidence type="ECO:0000256" key="4">
    <source>
        <dbReference type="ARBA" id="ARBA00023163"/>
    </source>
</evidence>
<dbReference type="PANTHER" id="PTHR30204">
    <property type="entry name" value="REDOX-CYCLING DRUG-SENSING TRANSCRIPTIONAL ACTIVATOR SOXR"/>
    <property type="match status" value="1"/>
</dbReference>
<evidence type="ECO:0000256" key="1">
    <source>
        <dbReference type="ARBA" id="ARBA00022491"/>
    </source>
</evidence>
<sequence>MKSLTIGQLARLAEVNVETIRYYQRIGLLAEPPKPASGYRHYREDTAEKIQFIKRAKRMGFSLQEIAELIELGESACTRVRLRAEAKREQINAQIQELEDLRQSLDQLIEQCHSEGKDRPCPIVQKLSHQA</sequence>
<dbReference type="GO" id="GO:0003677">
    <property type="term" value="F:DNA binding"/>
    <property type="evidence" value="ECO:0007669"/>
    <property type="project" value="UniProtKB-KW"/>
</dbReference>
<accession>A0A3B1B7K8</accession>
<name>A0A3B1B7K8_9ZZZZ</name>
<dbReference type="InterPro" id="IPR047057">
    <property type="entry name" value="MerR_fam"/>
</dbReference>
<feature type="domain" description="HTH merR-type" evidence="6">
    <location>
        <begin position="3"/>
        <end position="72"/>
    </location>
</feature>
<dbReference type="SMART" id="SM00422">
    <property type="entry name" value="HTH_MERR"/>
    <property type="match status" value="1"/>
</dbReference>
<keyword evidence="5" id="KW-0175">Coiled coil</keyword>
<dbReference type="GO" id="GO:0003700">
    <property type="term" value="F:DNA-binding transcription factor activity"/>
    <property type="evidence" value="ECO:0007669"/>
    <property type="project" value="InterPro"/>
</dbReference>
<dbReference type="AlphaFoldDB" id="A0A3B1B7K8"/>
<evidence type="ECO:0000259" key="6">
    <source>
        <dbReference type="PROSITE" id="PS50937"/>
    </source>
</evidence>
<dbReference type="PANTHER" id="PTHR30204:SF69">
    <property type="entry name" value="MERR-FAMILY TRANSCRIPTIONAL REGULATOR"/>
    <property type="match status" value="1"/>
</dbReference>